<dbReference type="RefSeq" id="WP_084409671.1">
    <property type="nucleotide sequence ID" value="NZ_FWXR01000006.1"/>
</dbReference>
<feature type="transmembrane region" description="Helical" evidence="7">
    <location>
        <begin position="300"/>
        <end position="326"/>
    </location>
</feature>
<evidence type="ECO:0000313" key="10">
    <source>
        <dbReference type="Proteomes" id="UP000192656"/>
    </source>
</evidence>
<comment type="subcellular location">
    <subcellularLocation>
        <location evidence="1 7">Cell membrane</location>
        <topology evidence="1 7">Multi-pass membrane protein</topology>
    </subcellularLocation>
</comment>
<reference evidence="9 10" key="1">
    <citation type="submission" date="2017-04" db="EMBL/GenBank/DDBJ databases">
        <authorList>
            <person name="Afonso C.L."/>
            <person name="Miller P.J."/>
            <person name="Scott M.A."/>
            <person name="Spackman E."/>
            <person name="Goraichik I."/>
            <person name="Dimitrov K.M."/>
            <person name="Suarez D.L."/>
            <person name="Swayne D.E."/>
        </authorList>
    </citation>
    <scope>NUCLEOTIDE SEQUENCE [LARGE SCALE GENOMIC DNA]</scope>
    <source>
        <strain evidence="9 10">CGMCC 1.10972</strain>
    </source>
</reference>
<keyword evidence="10" id="KW-1185">Reference proteome</keyword>
<dbReference type="GO" id="GO:0005886">
    <property type="term" value="C:plasma membrane"/>
    <property type="evidence" value="ECO:0007669"/>
    <property type="project" value="UniProtKB-SubCell"/>
</dbReference>
<dbReference type="PANTHER" id="PTHR30183">
    <property type="entry name" value="MOLYBDENUM TRANSPORT SYSTEM PERMEASE PROTEIN MODB"/>
    <property type="match status" value="1"/>
</dbReference>
<comment type="similarity">
    <text evidence="7">Belongs to the binding-protein-dependent transport system permease family.</text>
</comment>
<feature type="domain" description="ABC transmembrane type-1" evidence="8">
    <location>
        <begin position="69"/>
        <end position="274"/>
    </location>
</feature>
<dbReference type="OrthoDB" id="9790211at2"/>
<feature type="domain" description="ABC transmembrane type-1" evidence="8">
    <location>
        <begin position="347"/>
        <end position="553"/>
    </location>
</feature>
<dbReference type="AlphaFoldDB" id="A0A1W2BB36"/>
<feature type="transmembrane region" description="Helical" evidence="7">
    <location>
        <begin position="258"/>
        <end position="279"/>
    </location>
</feature>
<proteinExistence type="inferred from homology"/>
<evidence type="ECO:0000256" key="3">
    <source>
        <dbReference type="ARBA" id="ARBA00022475"/>
    </source>
</evidence>
<organism evidence="9 10">
    <name type="scientific">Fulvimarina manganoxydans</name>
    <dbReference type="NCBI Taxonomy" id="937218"/>
    <lineage>
        <taxon>Bacteria</taxon>
        <taxon>Pseudomonadati</taxon>
        <taxon>Pseudomonadota</taxon>
        <taxon>Alphaproteobacteria</taxon>
        <taxon>Hyphomicrobiales</taxon>
        <taxon>Aurantimonadaceae</taxon>
        <taxon>Fulvimarina</taxon>
    </lineage>
</organism>
<evidence type="ECO:0000256" key="7">
    <source>
        <dbReference type="RuleBase" id="RU363032"/>
    </source>
</evidence>
<feature type="transmembrane region" description="Helical" evidence="7">
    <location>
        <begin position="214"/>
        <end position="238"/>
    </location>
</feature>
<evidence type="ECO:0000256" key="2">
    <source>
        <dbReference type="ARBA" id="ARBA00022448"/>
    </source>
</evidence>
<dbReference type="Proteomes" id="UP000192656">
    <property type="component" value="Unassembled WGS sequence"/>
</dbReference>
<dbReference type="GO" id="GO:0055085">
    <property type="term" value="P:transmembrane transport"/>
    <property type="evidence" value="ECO:0007669"/>
    <property type="project" value="InterPro"/>
</dbReference>
<keyword evidence="4 7" id="KW-0812">Transmembrane</keyword>
<feature type="transmembrane region" description="Helical" evidence="7">
    <location>
        <begin position="478"/>
        <end position="499"/>
    </location>
</feature>
<dbReference type="STRING" id="937218.SAMN06297251_1062"/>
<feature type="transmembrane region" description="Helical" evidence="7">
    <location>
        <begin position="389"/>
        <end position="409"/>
    </location>
</feature>
<dbReference type="InterPro" id="IPR035906">
    <property type="entry name" value="MetI-like_sf"/>
</dbReference>
<evidence type="ECO:0000313" key="9">
    <source>
        <dbReference type="EMBL" id="SMC70011.1"/>
    </source>
</evidence>
<keyword evidence="5 7" id="KW-1133">Transmembrane helix</keyword>
<feature type="transmembrane region" description="Helical" evidence="7">
    <location>
        <begin position="104"/>
        <end position="122"/>
    </location>
</feature>
<feature type="transmembrane region" description="Helical" evidence="7">
    <location>
        <begin position="71"/>
        <end position="92"/>
    </location>
</feature>
<dbReference type="PANTHER" id="PTHR30183:SF2">
    <property type="entry name" value="IRON UTILIZATION PROTEIN"/>
    <property type="match status" value="1"/>
</dbReference>
<protein>
    <submittedName>
        <fullName evidence="9">Iron(III) transport system permease protein</fullName>
    </submittedName>
</protein>
<evidence type="ECO:0000259" key="8">
    <source>
        <dbReference type="PROSITE" id="PS50928"/>
    </source>
</evidence>
<keyword evidence="3" id="KW-1003">Cell membrane</keyword>
<dbReference type="FunFam" id="1.10.3720.10:FF:000088">
    <property type="entry name" value="Iron(III) ABC transporter, permease protein"/>
    <property type="match status" value="1"/>
</dbReference>
<gene>
    <name evidence="9" type="ORF">SAMN06297251_1062</name>
</gene>
<feature type="transmembrane region" description="Helical" evidence="7">
    <location>
        <begin position="421"/>
        <end position="446"/>
    </location>
</feature>
<accession>A0A1W2BB36</accession>
<dbReference type="PROSITE" id="PS50928">
    <property type="entry name" value="ABC_TM1"/>
    <property type="match status" value="2"/>
</dbReference>
<evidence type="ECO:0000256" key="4">
    <source>
        <dbReference type="ARBA" id="ARBA00022692"/>
    </source>
</evidence>
<evidence type="ECO:0000256" key="6">
    <source>
        <dbReference type="ARBA" id="ARBA00023136"/>
    </source>
</evidence>
<evidence type="ECO:0000256" key="1">
    <source>
        <dbReference type="ARBA" id="ARBA00004651"/>
    </source>
</evidence>
<dbReference type="SUPFAM" id="SSF161098">
    <property type="entry name" value="MetI-like"/>
    <property type="match status" value="2"/>
</dbReference>
<feature type="transmembrane region" description="Helical" evidence="7">
    <location>
        <begin position="27"/>
        <end position="51"/>
    </location>
</feature>
<keyword evidence="6 7" id="KW-0472">Membrane</keyword>
<keyword evidence="2 7" id="KW-0813">Transport</keyword>
<name>A0A1W2BB36_9HYPH</name>
<sequence>MSATSPLLKPDWRLFGRRSGRTAPTRWLALAIGIAALTVMPVVSLVVIALTGVSDNWAHLISTVLPESVRVTALLMIGVGLLSAVVGVVTAWLTASFDFPGRRFFAWALVLPLAVPTYIAAYCVTEFLHFAGPVQTTIRDVFGFATRRDYYFPEIRSLGGAILILSSVLYPYVFLTVRMVFVMQGRKAADVARTLGASPFGAFRRVLIPMARPAIAVGVALALMETVNDIGAVEFLGVRTLTFSVYSTWLNRGDLAGATQLALAMLVVIVCLVLVERWARRDQRYTIQRGDKPAEGHLRLSGWHAAGAVLACALPIAFGFGIPAIILGDYALKRLDQFSDPALWSALETTVIVASCAGLVTILAAFLMGYGVRITGSKKLLTLVRVGSLGYAVPGTVLAIGILIPLAAFDNALDAFLRAEFGVSTGLLLSGSGLAIVYACCVRFMAMGYGSMESGFAKLSPHLDHAARTLGKSPGQTLTAILLPLMRPALLTGFMLVFVDSAKELSATILLRPFGFETLATFVYASASRSAFEDSAVAALLIVLIGILPVLALTRSILAKAQ</sequence>
<dbReference type="Pfam" id="PF00528">
    <property type="entry name" value="BPD_transp_1"/>
    <property type="match status" value="2"/>
</dbReference>
<feature type="transmembrane region" description="Helical" evidence="7">
    <location>
        <begin position="158"/>
        <end position="177"/>
    </location>
</feature>
<evidence type="ECO:0000256" key="5">
    <source>
        <dbReference type="ARBA" id="ARBA00022989"/>
    </source>
</evidence>
<dbReference type="EMBL" id="FWXR01000006">
    <property type="protein sequence ID" value="SMC70011.1"/>
    <property type="molecule type" value="Genomic_DNA"/>
</dbReference>
<dbReference type="InterPro" id="IPR000515">
    <property type="entry name" value="MetI-like"/>
</dbReference>
<feature type="transmembrane region" description="Helical" evidence="7">
    <location>
        <begin position="537"/>
        <end position="558"/>
    </location>
</feature>
<dbReference type="CDD" id="cd06261">
    <property type="entry name" value="TM_PBP2"/>
    <property type="match status" value="2"/>
</dbReference>
<dbReference type="Gene3D" id="1.10.3720.10">
    <property type="entry name" value="MetI-like"/>
    <property type="match status" value="2"/>
</dbReference>
<feature type="transmembrane region" description="Helical" evidence="7">
    <location>
        <begin position="346"/>
        <end position="368"/>
    </location>
</feature>